<evidence type="ECO:0000313" key="4">
    <source>
        <dbReference type="Proteomes" id="UP000037747"/>
    </source>
</evidence>
<reference evidence="3 4" key="1">
    <citation type="submission" date="2015-08" db="EMBL/GenBank/DDBJ databases">
        <title>Genomes of Isolates from Cabo Rojo, PR.</title>
        <authorList>
            <person name="Sanchez-Nieves R.L."/>
            <person name="Montalvo-Rodriguez R."/>
        </authorList>
    </citation>
    <scope>NUCLEOTIDE SEQUENCE [LARGE SCALE GENOMIC DNA]</scope>
    <source>
        <strain evidence="3 4">5</strain>
    </source>
</reference>
<dbReference type="PATRIC" id="fig|1705389.3.peg.2622"/>
<keyword evidence="4" id="KW-1185">Reference proteome</keyword>
<proteinExistence type="predicted"/>
<evidence type="ECO:0000259" key="2">
    <source>
        <dbReference type="Pfam" id="PF24035"/>
    </source>
</evidence>
<sequence length="195" mass="21467">MASAQQIETGGAEPAAEISEDDLFDVLANQRRRFAVHLLKREPDDAVEIGDMAEQIAAWENGIDTAEISSSERKRVYTALQQSHLPKMDDAGVVEFNKARGVVEPTPALTDVDVYLDVVEGREIPWSEYYLGLSGVAAALVSAVWIGVWPFTVLPEMAWTLAIVVAFAFSALAHKYYTAEMEVGRGEEPPEVNRE</sequence>
<dbReference type="InterPro" id="IPR055768">
    <property type="entry name" value="DUF7344"/>
</dbReference>
<evidence type="ECO:0000313" key="3">
    <source>
        <dbReference type="EMBL" id="KOX96608.1"/>
    </source>
</evidence>
<dbReference type="RefSeq" id="WP_053771779.1">
    <property type="nucleotide sequence ID" value="NZ_LIST01000003.1"/>
</dbReference>
<organism evidence="3 4">
    <name type="scientific">Halorubrum tropicale</name>
    <dbReference type="NCBI Taxonomy" id="1765655"/>
    <lineage>
        <taxon>Archaea</taxon>
        <taxon>Methanobacteriati</taxon>
        <taxon>Methanobacteriota</taxon>
        <taxon>Stenosarchaea group</taxon>
        <taxon>Halobacteria</taxon>
        <taxon>Halobacteriales</taxon>
        <taxon>Haloferacaceae</taxon>
        <taxon>Halorubrum</taxon>
    </lineage>
</organism>
<dbReference type="Pfam" id="PF24035">
    <property type="entry name" value="DUF7344"/>
    <property type="match status" value="1"/>
</dbReference>
<feature type="transmembrane region" description="Helical" evidence="1">
    <location>
        <begin position="157"/>
        <end position="177"/>
    </location>
</feature>
<dbReference type="Proteomes" id="UP000037747">
    <property type="component" value="Unassembled WGS sequence"/>
</dbReference>
<name>A0A0M9AR22_9EURY</name>
<evidence type="ECO:0000256" key="1">
    <source>
        <dbReference type="SAM" id="Phobius"/>
    </source>
</evidence>
<keyword evidence="1" id="KW-1133">Transmembrane helix</keyword>
<protein>
    <recommendedName>
        <fullName evidence="2">DUF7344 domain-containing protein</fullName>
    </recommendedName>
</protein>
<feature type="transmembrane region" description="Helical" evidence="1">
    <location>
        <begin position="129"/>
        <end position="151"/>
    </location>
</feature>
<feature type="domain" description="DUF7344" evidence="2">
    <location>
        <begin position="24"/>
        <end position="104"/>
    </location>
</feature>
<dbReference type="EMBL" id="LIST01000003">
    <property type="protein sequence ID" value="KOX96608.1"/>
    <property type="molecule type" value="Genomic_DNA"/>
</dbReference>
<keyword evidence="1" id="KW-0812">Transmembrane</keyword>
<dbReference type="OrthoDB" id="331021at2157"/>
<keyword evidence="1" id="KW-0472">Membrane</keyword>
<comment type="caution">
    <text evidence="3">The sequence shown here is derived from an EMBL/GenBank/DDBJ whole genome shotgun (WGS) entry which is preliminary data.</text>
</comment>
<gene>
    <name evidence="3" type="ORF">AMR74_09235</name>
</gene>
<dbReference type="AlphaFoldDB" id="A0A0M9AR22"/>
<accession>A0A0M9AR22</accession>